<comment type="caution">
    <text evidence="11">The sequence shown here is derived from an EMBL/GenBank/DDBJ whole genome shotgun (WGS) entry which is preliminary data.</text>
</comment>
<dbReference type="GO" id="GO:0005524">
    <property type="term" value="F:ATP binding"/>
    <property type="evidence" value="ECO:0007669"/>
    <property type="project" value="UniProtKB-KW"/>
</dbReference>
<dbReference type="SUPFAM" id="SSF55874">
    <property type="entry name" value="ATPase domain of HSP90 chaperone/DNA topoisomerase II/histidine kinase"/>
    <property type="match status" value="1"/>
</dbReference>
<evidence type="ECO:0000313" key="12">
    <source>
        <dbReference type="Proteomes" id="UP000265768"/>
    </source>
</evidence>
<evidence type="ECO:0000256" key="9">
    <source>
        <dbReference type="SAM" id="Phobius"/>
    </source>
</evidence>
<dbReference type="InterPro" id="IPR011712">
    <property type="entry name" value="Sig_transdc_His_kin_sub3_dim/P"/>
</dbReference>
<keyword evidence="9" id="KW-0472">Membrane</keyword>
<accession>A0A3A4A1P6</accession>
<evidence type="ECO:0000256" key="8">
    <source>
        <dbReference type="ARBA" id="ARBA00023012"/>
    </source>
</evidence>
<dbReference type="CDD" id="cd16917">
    <property type="entry name" value="HATPase_UhpB-NarQ-NarX-like"/>
    <property type="match status" value="1"/>
</dbReference>
<keyword evidence="9" id="KW-1133">Transmembrane helix</keyword>
<dbReference type="EMBL" id="QZEY01000023">
    <property type="protein sequence ID" value="RJL22108.1"/>
    <property type="molecule type" value="Genomic_DNA"/>
</dbReference>
<dbReference type="InterPro" id="IPR036890">
    <property type="entry name" value="HATPase_C_sf"/>
</dbReference>
<organism evidence="11 12">
    <name type="scientific">Bailinhaonella thermotolerans</name>
    <dbReference type="NCBI Taxonomy" id="1070861"/>
    <lineage>
        <taxon>Bacteria</taxon>
        <taxon>Bacillati</taxon>
        <taxon>Actinomycetota</taxon>
        <taxon>Actinomycetes</taxon>
        <taxon>Streptosporangiales</taxon>
        <taxon>Streptosporangiaceae</taxon>
        <taxon>Bailinhaonella</taxon>
    </lineage>
</organism>
<dbReference type="EC" id="2.7.13.3" evidence="2"/>
<evidence type="ECO:0000256" key="2">
    <source>
        <dbReference type="ARBA" id="ARBA00012438"/>
    </source>
</evidence>
<dbReference type="GO" id="GO:0046983">
    <property type="term" value="F:protein dimerization activity"/>
    <property type="evidence" value="ECO:0007669"/>
    <property type="project" value="InterPro"/>
</dbReference>
<feature type="domain" description="Signal transduction histidine kinase subgroup 3 dimerisation and phosphoacceptor" evidence="10">
    <location>
        <begin position="187"/>
        <end position="252"/>
    </location>
</feature>
<evidence type="ECO:0000256" key="4">
    <source>
        <dbReference type="ARBA" id="ARBA00022679"/>
    </source>
</evidence>
<dbReference type="InterPro" id="IPR050482">
    <property type="entry name" value="Sensor_HK_TwoCompSys"/>
</dbReference>
<gene>
    <name evidence="11" type="ORF">D5H75_36580</name>
</gene>
<feature type="transmembrane region" description="Helical" evidence="9">
    <location>
        <begin position="135"/>
        <end position="155"/>
    </location>
</feature>
<feature type="transmembrane region" description="Helical" evidence="9">
    <location>
        <begin position="108"/>
        <end position="129"/>
    </location>
</feature>
<dbReference type="AlphaFoldDB" id="A0A3A4A1P6"/>
<dbReference type="OrthoDB" id="3288457at2"/>
<evidence type="ECO:0000256" key="6">
    <source>
        <dbReference type="ARBA" id="ARBA00022777"/>
    </source>
</evidence>
<keyword evidence="4" id="KW-0808">Transferase</keyword>
<keyword evidence="3" id="KW-0597">Phosphoprotein</keyword>
<proteinExistence type="predicted"/>
<dbReference type="GO" id="GO:0000155">
    <property type="term" value="F:phosphorelay sensor kinase activity"/>
    <property type="evidence" value="ECO:0007669"/>
    <property type="project" value="InterPro"/>
</dbReference>
<dbReference type="PANTHER" id="PTHR24421:SF10">
    <property type="entry name" value="NITRATE_NITRITE SENSOR PROTEIN NARQ"/>
    <property type="match status" value="1"/>
</dbReference>
<sequence>MRWTGTRETTRIDLGVALLAFSGGVVLLLLDVYSDHVRRQPPTIFLLGLGLVCAAVAVRRGSLALSLILGTAGFVVDLISGPTLATPLIYTENLYSATINGSHRLSRILLYVSVAATLALTAAALVLGGNLSSGAAVLLIGGLILVSPVVTAITVREHRDRAEAAREHAEQVALLAEMDRRAAVNAERTRMARELHDMIANHFSAIAIQSTAVLSREDLDRETTRRILTTIRENSVLGLAEMRKMIDLLRQEGDPEDEPTRHRIADVSQLVERANAAGLSTRLKVDGEAREISAAIDLAGYRIVQEALTNALKHGGPGDATVEIAFGEEQVEILVDNTIVPGHRAGLPGSAAGLVGMKERASLVGGDFTAGPREGGWQVRAVLPIQEKR</sequence>
<dbReference type="Gene3D" id="3.30.565.10">
    <property type="entry name" value="Histidine kinase-like ATPase, C-terminal domain"/>
    <property type="match status" value="1"/>
</dbReference>
<dbReference type="Pfam" id="PF07730">
    <property type="entry name" value="HisKA_3"/>
    <property type="match status" value="1"/>
</dbReference>
<dbReference type="GO" id="GO:0016020">
    <property type="term" value="C:membrane"/>
    <property type="evidence" value="ECO:0007669"/>
    <property type="project" value="InterPro"/>
</dbReference>
<comment type="catalytic activity">
    <reaction evidence="1">
        <text>ATP + protein L-histidine = ADP + protein N-phospho-L-histidine.</text>
        <dbReference type="EC" id="2.7.13.3"/>
    </reaction>
</comment>
<evidence type="ECO:0000313" key="11">
    <source>
        <dbReference type="EMBL" id="RJL22108.1"/>
    </source>
</evidence>
<keyword evidence="7" id="KW-0067">ATP-binding</keyword>
<keyword evidence="6 11" id="KW-0418">Kinase</keyword>
<feature type="transmembrane region" description="Helical" evidence="9">
    <location>
        <begin position="42"/>
        <end position="58"/>
    </location>
</feature>
<name>A0A3A4A1P6_9ACTN</name>
<keyword evidence="8" id="KW-0902">Two-component regulatory system</keyword>
<protein>
    <recommendedName>
        <fullName evidence="2">histidine kinase</fullName>
        <ecNumber evidence="2">2.7.13.3</ecNumber>
    </recommendedName>
</protein>
<evidence type="ECO:0000256" key="1">
    <source>
        <dbReference type="ARBA" id="ARBA00000085"/>
    </source>
</evidence>
<dbReference type="Proteomes" id="UP000265768">
    <property type="component" value="Unassembled WGS sequence"/>
</dbReference>
<keyword evidence="5" id="KW-0547">Nucleotide-binding</keyword>
<reference evidence="11 12" key="1">
    <citation type="submission" date="2018-09" db="EMBL/GenBank/DDBJ databases">
        <title>YIM 75507 draft genome.</title>
        <authorList>
            <person name="Tang S."/>
            <person name="Feng Y."/>
        </authorList>
    </citation>
    <scope>NUCLEOTIDE SEQUENCE [LARGE SCALE GENOMIC DNA]</scope>
    <source>
        <strain evidence="11 12">YIM 75507</strain>
    </source>
</reference>
<evidence type="ECO:0000256" key="3">
    <source>
        <dbReference type="ARBA" id="ARBA00022553"/>
    </source>
</evidence>
<dbReference type="Gene3D" id="1.20.5.1930">
    <property type="match status" value="1"/>
</dbReference>
<dbReference type="PANTHER" id="PTHR24421">
    <property type="entry name" value="NITRATE/NITRITE SENSOR PROTEIN NARX-RELATED"/>
    <property type="match status" value="1"/>
</dbReference>
<evidence type="ECO:0000259" key="10">
    <source>
        <dbReference type="Pfam" id="PF07730"/>
    </source>
</evidence>
<evidence type="ECO:0000256" key="5">
    <source>
        <dbReference type="ARBA" id="ARBA00022741"/>
    </source>
</evidence>
<keyword evidence="12" id="KW-1185">Reference proteome</keyword>
<keyword evidence="9" id="KW-0812">Transmembrane</keyword>
<evidence type="ECO:0000256" key="7">
    <source>
        <dbReference type="ARBA" id="ARBA00022840"/>
    </source>
</evidence>
<feature type="transmembrane region" description="Helical" evidence="9">
    <location>
        <begin position="12"/>
        <end position="30"/>
    </location>
</feature>
<dbReference type="RefSeq" id="WP_119931183.1">
    <property type="nucleotide sequence ID" value="NZ_QZEY01000023.1"/>
</dbReference>